<dbReference type="EMBL" id="JACHHB010000005">
    <property type="protein sequence ID" value="MBB5173228.1"/>
    <property type="molecule type" value="Genomic_DNA"/>
</dbReference>
<dbReference type="InterPro" id="IPR051790">
    <property type="entry name" value="Cytochrome_c-biogenesis_DsbD"/>
</dbReference>
<feature type="transmembrane region" description="Helical" evidence="6">
    <location>
        <begin position="207"/>
        <end position="231"/>
    </location>
</feature>
<evidence type="ECO:0000256" key="1">
    <source>
        <dbReference type="ARBA" id="ARBA00004141"/>
    </source>
</evidence>
<dbReference type="PANTHER" id="PTHR31272">
    <property type="entry name" value="CYTOCHROME C-TYPE BIOGENESIS PROTEIN HI_1454-RELATED"/>
    <property type="match status" value="1"/>
</dbReference>
<comment type="subcellular location">
    <subcellularLocation>
        <location evidence="1">Membrane</location>
        <topology evidence="1">Multi-pass membrane protein</topology>
    </subcellularLocation>
</comment>
<dbReference type="InterPro" id="IPR003834">
    <property type="entry name" value="Cyt_c_assmbl_TM_dom"/>
</dbReference>
<dbReference type="PANTHER" id="PTHR31272:SF4">
    <property type="entry name" value="CYTOCHROME C-TYPE BIOGENESIS PROTEIN HI_1454-RELATED"/>
    <property type="match status" value="1"/>
</dbReference>
<evidence type="ECO:0000256" key="4">
    <source>
        <dbReference type="ARBA" id="ARBA00022989"/>
    </source>
</evidence>
<dbReference type="GO" id="GO:0016020">
    <property type="term" value="C:membrane"/>
    <property type="evidence" value="ECO:0007669"/>
    <property type="project" value="UniProtKB-SubCell"/>
</dbReference>
<feature type="transmembrane region" description="Helical" evidence="6">
    <location>
        <begin position="98"/>
        <end position="119"/>
    </location>
</feature>
<comment type="caution">
    <text evidence="8">The sequence shown here is derived from an EMBL/GenBank/DDBJ whole genome shotgun (WGS) entry which is preliminary data.</text>
</comment>
<name>A0A840QPF5_9BACI</name>
<comment type="similarity">
    <text evidence="2">Belongs to the DsbD family.</text>
</comment>
<dbReference type="RefSeq" id="WP_343043337.1">
    <property type="nucleotide sequence ID" value="NZ_JACHHB010000005.1"/>
</dbReference>
<keyword evidence="5 6" id="KW-0472">Membrane</keyword>
<feature type="domain" description="Cytochrome C biogenesis protein transmembrane" evidence="7">
    <location>
        <begin position="15"/>
        <end position="227"/>
    </location>
</feature>
<feature type="transmembrane region" description="Helical" evidence="6">
    <location>
        <begin position="176"/>
        <end position="195"/>
    </location>
</feature>
<dbReference type="GO" id="GO:0017004">
    <property type="term" value="P:cytochrome complex assembly"/>
    <property type="evidence" value="ECO:0007669"/>
    <property type="project" value="InterPro"/>
</dbReference>
<keyword evidence="9" id="KW-1185">Reference proteome</keyword>
<dbReference type="Pfam" id="PF02683">
    <property type="entry name" value="DsbD_TM"/>
    <property type="match status" value="1"/>
</dbReference>
<dbReference type="AlphaFoldDB" id="A0A840QPF5"/>
<organism evidence="8 9">
    <name type="scientific">Texcoconibacillus texcoconensis</name>
    <dbReference type="NCBI Taxonomy" id="1095777"/>
    <lineage>
        <taxon>Bacteria</taxon>
        <taxon>Bacillati</taxon>
        <taxon>Bacillota</taxon>
        <taxon>Bacilli</taxon>
        <taxon>Bacillales</taxon>
        <taxon>Bacillaceae</taxon>
        <taxon>Texcoconibacillus</taxon>
    </lineage>
</organism>
<gene>
    <name evidence="8" type="ORF">HNQ41_001397</name>
</gene>
<feature type="transmembrane region" description="Helical" evidence="6">
    <location>
        <begin position="59"/>
        <end position="78"/>
    </location>
</feature>
<evidence type="ECO:0000256" key="6">
    <source>
        <dbReference type="SAM" id="Phobius"/>
    </source>
</evidence>
<feature type="transmembrane region" description="Helical" evidence="6">
    <location>
        <begin position="12"/>
        <end position="39"/>
    </location>
</feature>
<dbReference type="Proteomes" id="UP000551878">
    <property type="component" value="Unassembled WGS sequence"/>
</dbReference>
<protein>
    <submittedName>
        <fullName evidence="8">Cytochrome c-type biogenesis protein</fullName>
    </submittedName>
</protein>
<evidence type="ECO:0000259" key="7">
    <source>
        <dbReference type="Pfam" id="PF02683"/>
    </source>
</evidence>
<evidence type="ECO:0000256" key="3">
    <source>
        <dbReference type="ARBA" id="ARBA00022692"/>
    </source>
</evidence>
<feature type="transmembrane region" description="Helical" evidence="6">
    <location>
        <begin position="140"/>
        <end position="164"/>
    </location>
</feature>
<evidence type="ECO:0000256" key="2">
    <source>
        <dbReference type="ARBA" id="ARBA00006143"/>
    </source>
</evidence>
<evidence type="ECO:0000256" key="5">
    <source>
        <dbReference type="ARBA" id="ARBA00023136"/>
    </source>
</evidence>
<proteinExistence type="inferred from homology"/>
<keyword evidence="4 6" id="KW-1133">Transmembrane helix</keyword>
<evidence type="ECO:0000313" key="9">
    <source>
        <dbReference type="Proteomes" id="UP000551878"/>
    </source>
</evidence>
<reference evidence="8 9" key="1">
    <citation type="submission" date="2020-08" db="EMBL/GenBank/DDBJ databases">
        <title>Genomic Encyclopedia of Type Strains, Phase IV (KMG-IV): sequencing the most valuable type-strain genomes for metagenomic binning, comparative biology and taxonomic classification.</title>
        <authorList>
            <person name="Goeker M."/>
        </authorList>
    </citation>
    <scope>NUCLEOTIDE SEQUENCE [LARGE SCALE GENOMIC DNA]</scope>
    <source>
        <strain evidence="8 9">DSM 24696</strain>
    </source>
</reference>
<accession>A0A840QPF5</accession>
<evidence type="ECO:0000313" key="8">
    <source>
        <dbReference type="EMBL" id="MBB5173228.1"/>
    </source>
</evidence>
<keyword evidence="3 6" id="KW-0812">Transmembrane</keyword>
<sequence>MGESLMVNDFTFLSIWIALFAGVISFLSPCIFPMVPAYLAQLTGSSISNNQVHADRRIILSRSIGFIIGFTSIFLLIGASSTYIGSLFTQNRELLQQLGGIIIVLFGLQMYGILNLQFLMSEKRLREPKQATSFFRSIGFGFVFAAGWSPCIGLVLGSIIALAMQGTSLAEGMILLSAYSVGIGIPFLLIGLFYARSLNKMRNLNKYLPIIQKVSGVIMIILGVLLFTGWFNRISAYLANYIPFNI</sequence>